<keyword evidence="2" id="KW-1185">Reference proteome</keyword>
<dbReference type="Proteomes" id="UP000224460">
    <property type="component" value="Unassembled WGS sequence"/>
</dbReference>
<gene>
    <name evidence="1" type="ORF">CS063_11020</name>
</gene>
<reference evidence="1" key="1">
    <citation type="submission" date="2017-10" db="EMBL/GenBank/DDBJ databases">
        <title>Genome sequence of cellulolytic Lachnospiraceae bacterium XHS1971 isolated from hotspring sediment.</title>
        <authorList>
            <person name="Vasudevan G."/>
            <person name="Joshi A.J."/>
            <person name="Hivarkar S."/>
            <person name="Lanjekar V.B."/>
            <person name="Dhakephalkar P.K."/>
            <person name="Dagar S."/>
        </authorList>
    </citation>
    <scope>NUCLEOTIDE SEQUENCE</scope>
    <source>
        <strain evidence="1">XHS1971</strain>
    </source>
</reference>
<evidence type="ECO:0000313" key="1">
    <source>
        <dbReference type="EMBL" id="PHV70402.1"/>
    </source>
</evidence>
<name>A0AC61DCV0_9FIRM</name>
<proteinExistence type="predicted"/>
<protein>
    <submittedName>
        <fullName evidence="1">Uncharacterized protein</fullName>
    </submittedName>
</protein>
<accession>A0AC61DCV0</accession>
<comment type="caution">
    <text evidence="1">The sequence shown here is derived from an EMBL/GenBank/DDBJ whole genome shotgun (WGS) entry which is preliminary data.</text>
</comment>
<evidence type="ECO:0000313" key="2">
    <source>
        <dbReference type="Proteomes" id="UP000224460"/>
    </source>
</evidence>
<dbReference type="EMBL" id="PEDL01000011">
    <property type="protein sequence ID" value="PHV70402.1"/>
    <property type="molecule type" value="Genomic_DNA"/>
</dbReference>
<sequence>MWRNIKSKLYLIILFCLVSSVIFTLINCTLGFMEYGMLPQSYYNSPICKEELLNIGTFMQRILVSSDKQGGFDEEKVSQKEIDAYYSKQTFKVKQETAIKDILEAKKQSFEQLIEKISKLEGEVTNLEYWVINEAEGRIISNLQEGNLLKEAQVTEYFKSKKAYIIGNGQYILEQNGKRQKLSWGNLQKSLEEGELAENYRLYIGLKQPLQSKDDFYKAKSFYDERNAKINLYYKWGVTAFLQLVGIGICLMWRKKLQGPSNKELETQEAGSKIREWILPIDRVGLVALVSLSGVLYLYFSWKQINYWEGSWLPAELEKGYEVENISLLGISALGAGIGLMILSLFKKAIKRPGWYEAIYIYKLWEWSKNKIVVKQFRVKEIKGALKKWQQKISSYLHSEKNYVKLTVLVGIGILGIKGILVYTLFKESFSYINLTDNKLVYINSVLLILIEIFITSIIIKSAVDFSKAMGVAKKIEKGELKTQFKLSLSLPALKELSYCLGHIGDGLERAKEESIKNERLKTELITNVSHDLKTPLTSIISYIDLLKEEKIENKVAKEYIEVLDERSNRLKQLVEDLVEASKAMSGNIKAEPEKIQFHQLVEQAVGEYSDRLARNNLEVIIHQLQEAYIEADGRHLWRIIENLLSNVNKYAMPHTRVYIDVLNKGEQAQFILKNTSRDYLNILPEELFGRFTRGDAARSTEGSGLGLAIAQSLTAIQGGTLEIFIDGDLFKVILSFPISV</sequence>
<organism evidence="1 2">
    <name type="scientific">Sporanaerobium hydrogeniformans</name>
    <dbReference type="NCBI Taxonomy" id="3072179"/>
    <lineage>
        <taxon>Bacteria</taxon>
        <taxon>Bacillati</taxon>
        <taxon>Bacillota</taxon>
        <taxon>Clostridia</taxon>
        <taxon>Lachnospirales</taxon>
        <taxon>Lachnospiraceae</taxon>
        <taxon>Sporanaerobium</taxon>
    </lineage>
</organism>